<dbReference type="PANTHER" id="PTHR38436">
    <property type="entry name" value="POLYKETIDE CYCLASE SNOAL-LIKE DOMAIN"/>
    <property type="match status" value="1"/>
</dbReference>
<comment type="caution">
    <text evidence="1">The sequence shown here is derived from an EMBL/GenBank/DDBJ whole genome shotgun (WGS) entry which is preliminary data.</text>
</comment>
<evidence type="ECO:0000313" key="2">
    <source>
        <dbReference type="Proteomes" id="UP001589894"/>
    </source>
</evidence>
<dbReference type="Pfam" id="PF07366">
    <property type="entry name" value="SnoaL"/>
    <property type="match status" value="1"/>
</dbReference>
<dbReference type="RefSeq" id="WP_377341975.1">
    <property type="nucleotide sequence ID" value="NZ_JBHLUE010000019.1"/>
</dbReference>
<keyword evidence="2" id="KW-1185">Reference proteome</keyword>
<dbReference type="Gene3D" id="3.10.450.50">
    <property type="match status" value="1"/>
</dbReference>
<name>A0ABV6P1T5_9ACTN</name>
<sequence>MTDTRTSNLAVFQRFHEATNSGDIDHIARVVDELAPDVLFHAPAPVEATGAAALKFIWAALLRAFPDIHVTVEDTIAEDDKIVFRNTVTGTNLGPYRGMPPTGRAVRYDEIFVVRFAGGRIAEIWGVVDLFTQLRQLGLVDGGPVR</sequence>
<dbReference type="PANTHER" id="PTHR38436:SF1">
    <property type="entry name" value="ESTER CYCLASE"/>
    <property type="match status" value="1"/>
</dbReference>
<organism evidence="1 2">
    <name type="scientific">Plantactinospora siamensis</name>
    <dbReference type="NCBI Taxonomy" id="555372"/>
    <lineage>
        <taxon>Bacteria</taxon>
        <taxon>Bacillati</taxon>
        <taxon>Actinomycetota</taxon>
        <taxon>Actinomycetes</taxon>
        <taxon>Micromonosporales</taxon>
        <taxon>Micromonosporaceae</taxon>
        <taxon>Plantactinospora</taxon>
    </lineage>
</organism>
<reference evidence="1 2" key="1">
    <citation type="submission" date="2024-09" db="EMBL/GenBank/DDBJ databases">
        <authorList>
            <person name="Sun Q."/>
            <person name="Mori K."/>
        </authorList>
    </citation>
    <scope>NUCLEOTIDE SEQUENCE [LARGE SCALE GENOMIC DNA]</scope>
    <source>
        <strain evidence="1 2">TBRC 2205</strain>
    </source>
</reference>
<dbReference type="EMBL" id="JBHLUE010000019">
    <property type="protein sequence ID" value="MFC0566901.1"/>
    <property type="molecule type" value="Genomic_DNA"/>
</dbReference>
<gene>
    <name evidence="1" type="ORF">ACFFHU_22520</name>
</gene>
<evidence type="ECO:0000313" key="1">
    <source>
        <dbReference type="EMBL" id="MFC0566901.1"/>
    </source>
</evidence>
<protein>
    <submittedName>
        <fullName evidence="1">Ester cyclase</fullName>
    </submittedName>
</protein>
<dbReference type="SUPFAM" id="SSF54427">
    <property type="entry name" value="NTF2-like"/>
    <property type="match status" value="1"/>
</dbReference>
<dbReference type="Proteomes" id="UP001589894">
    <property type="component" value="Unassembled WGS sequence"/>
</dbReference>
<proteinExistence type="predicted"/>
<dbReference type="InterPro" id="IPR009959">
    <property type="entry name" value="Cyclase_SnoaL-like"/>
</dbReference>
<accession>A0ABV6P1T5</accession>
<dbReference type="InterPro" id="IPR032710">
    <property type="entry name" value="NTF2-like_dom_sf"/>
</dbReference>